<protein>
    <submittedName>
        <fullName evidence="1">Uncharacterized protein</fullName>
    </submittedName>
</protein>
<reference evidence="1 2" key="1">
    <citation type="journal article" date="2021" name="BMC Biol.">
        <title>Horizontally acquired antibacterial genes associated with adaptive radiation of ladybird beetles.</title>
        <authorList>
            <person name="Li H.S."/>
            <person name="Tang X.F."/>
            <person name="Huang Y.H."/>
            <person name="Xu Z.Y."/>
            <person name="Chen M.L."/>
            <person name="Du X.Y."/>
            <person name="Qiu B.Y."/>
            <person name="Chen P.T."/>
            <person name="Zhang W."/>
            <person name="Slipinski A."/>
            <person name="Escalona H.E."/>
            <person name="Waterhouse R.M."/>
            <person name="Zwick A."/>
            <person name="Pang H."/>
        </authorList>
    </citation>
    <scope>NUCLEOTIDE SEQUENCE [LARGE SCALE GENOMIC DNA]</scope>
    <source>
        <strain evidence="1">SYSU2018</strain>
    </source>
</reference>
<evidence type="ECO:0000313" key="2">
    <source>
        <dbReference type="Proteomes" id="UP001516400"/>
    </source>
</evidence>
<sequence length="121" mass="14523">MTSKWTWSSPDCRTKKAIDFVISDRKDIVKDVSEIDNTLEYNENMSVNILFENIKNTITNAKGIHYHKTNEDQKLNQRTKLLIRRRREMSDKTAEYRSINLEIAKEMRKFRRVKNQKEIKT</sequence>
<accession>A0ABD2P1A4</accession>
<keyword evidence="2" id="KW-1185">Reference proteome</keyword>
<dbReference type="EMBL" id="JABFTP020000165">
    <property type="protein sequence ID" value="KAL3284426.1"/>
    <property type="molecule type" value="Genomic_DNA"/>
</dbReference>
<dbReference type="Proteomes" id="UP001516400">
    <property type="component" value="Unassembled WGS sequence"/>
</dbReference>
<proteinExistence type="predicted"/>
<dbReference type="AlphaFoldDB" id="A0ABD2P1A4"/>
<comment type="caution">
    <text evidence="1">The sequence shown here is derived from an EMBL/GenBank/DDBJ whole genome shotgun (WGS) entry which is preliminary data.</text>
</comment>
<gene>
    <name evidence="1" type="ORF">HHI36_018585</name>
</gene>
<organism evidence="1 2">
    <name type="scientific">Cryptolaemus montrouzieri</name>
    <dbReference type="NCBI Taxonomy" id="559131"/>
    <lineage>
        <taxon>Eukaryota</taxon>
        <taxon>Metazoa</taxon>
        <taxon>Ecdysozoa</taxon>
        <taxon>Arthropoda</taxon>
        <taxon>Hexapoda</taxon>
        <taxon>Insecta</taxon>
        <taxon>Pterygota</taxon>
        <taxon>Neoptera</taxon>
        <taxon>Endopterygota</taxon>
        <taxon>Coleoptera</taxon>
        <taxon>Polyphaga</taxon>
        <taxon>Cucujiformia</taxon>
        <taxon>Coccinelloidea</taxon>
        <taxon>Coccinellidae</taxon>
        <taxon>Scymninae</taxon>
        <taxon>Scymnini</taxon>
        <taxon>Cryptolaemus</taxon>
    </lineage>
</organism>
<name>A0ABD2P1A4_9CUCU</name>
<feature type="non-terminal residue" evidence="1">
    <location>
        <position position="121"/>
    </location>
</feature>
<evidence type="ECO:0000313" key="1">
    <source>
        <dbReference type="EMBL" id="KAL3284426.1"/>
    </source>
</evidence>